<protein>
    <recommendedName>
        <fullName evidence="11">1,6-anhydro-N-acetylmuramyl-L-alanine amidase AmpD</fullName>
        <ecNumber evidence="5">3.5.1.28</ecNumber>
    </recommendedName>
    <alternativeName>
        <fullName evidence="12">N-acetylmuramoyl-L-alanine amidase</fullName>
    </alternativeName>
</protein>
<evidence type="ECO:0000256" key="9">
    <source>
        <dbReference type="ARBA" id="ARBA00022833"/>
    </source>
</evidence>
<keyword evidence="6" id="KW-0963">Cytoplasm</keyword>
<proteinExistence type="inferred from homology"/>
<evidence type="ECO:0000256" key="1">
    <source>
        <dbReference type="ARBA" id="ARBA00001561"/>
    </source>
</evidence>
<comment type="subcellular location">
    <subcellularLocation>
        <location evidence="3">Cytoplasm</location>
    </subcellularLocation>
</comment>
<dbReference type="GO" id="GO:0009253">
    <property type="term" value="P:peptidoglycan catabolic process"/>
    <property type="evidence" value="ECO:0007669"/>
    <property type="project" value="InterPro"/>
</dbReference>
<feature type="domain" description="N-acetylmuramoyl-L-alanine amidase" evidence="13">
    <location>
        <begin position="18"/>
        <end position="167"/>
    </location>
</feature>
<dbReference type="PANTHER" id="PTHR30417">
    <property type="entry name" value="N-ACETYLMURAMOYL-L-ALANINE AMIDASE AMID"/>
    <property type="match status" value="1"/>
</dbReference>
<dbReference type="Gene3D" id="3.40.80.10">
    <property type="entry name" value="Peptidoglycan recognition protein-like"/>
    <property type="match status" value="1"/>
</dbReference>
<keyword evidence="9" id="KW-0862">Zinc</keyword>
<dbReference type="AlphaFoldDB" id="A0A6I6D2B1"/>
<dbReference type="SMART" id="SM00644">
    <property type="entry name" value="Ami_2"/>
    <property type="match status" value="1"/>
</dbReference>
<dbReference type="KEGG" id="ghl:GM160_04880"/>
<keyword evidence="15" id="KW-1185">Reference proteome</keyword>
<dbReference type="CDD" id="cd06583">
    <property type="entry name" value="PGRP"/>
    <property type="match status" value="1"/>
</dbReference>
<evidence type="ECO:0000256" key="10">
    <source>
        <dbReference type="ARBA" id="ARBA00023316"/>
    </source>
</evidence>
<dbReference type="InterPro" id="IPR051206">
    <property type="entry name" value="NAMLAA_amidase_2"/>
</dbReference>
<evidence type="ECO:0000256" key="11">
    <source>
        <dbReference type="ARBA" id="ARBA00039257"/>
    </source>
</evidence>
<dbReference type="RefSeq" id="WP_156573603.1">
    <property type="nucleotide sequence ID" value="NZ_CP046415.1"/>
</dbReference>
<evidence type="ECO:0000256" key="4">
    <source>
        <dbReference type="ARBA" id="ARBA00007553"/>
    </source>
</evidence>
<dbReference type="PANTHER" id="PTHR30417:SF4">
    <property type="entry name" value="1,6-ANHYDRO-N-ACETYLMURAMYL-L-ALANINE AMIDASE AMPD"/>
    <property type="match status" value="1"/>
</dbReference>
<keyword evidence="10" id="KW-0961">Cell wall biogenesis/degradation</keyword>
<dbReference type="Proteomes" id="UP000427716">
    <property type="component" value="Chromosome"/>
</dbReference>
<dbReference type="GO" id="GO:0005737">
    <property type="term" value="C:cytoplasm"/>
    <property type="evidence" value="ECO:0007669"/>
    <property type="project" value="UniProtKB-SubCell"/>
</dbReference>
<evidence type="ECO:0000256" key="5">
    <source>
        <dbReference type="ARBA" id="ARBA00011901"/>
    </source>
</evidence>
<comment type="cofactor">
    <cofactor evidence="2">
        <name>Zn(2+)</name>
        <dbReference type="ChEBI" id="CHEBI:29105"/>
    </cofactor>
</comment>
<dbReference type="GO" id="GO:0009254">
    <property type="term" value="P:peptidoglycan turnover"/>
    <property type="evidence" value="ECO:0007669"/>
    <property type="project" value="TreeGrafter"/>
</dbReference>
<comment type="similarity">
    <text evidence="4">Belongs to the N-acetylmuramoyl-L-alanine amidase 2 family.</text>
</comment>
<dbReference type="GO" id="GO:0071555">
    <property type="term" value="P:cell wall organization"/>
    <property type="evidence" value="ECO:0007669"/>
    <property type="project" value="UniProtKB-KW"/>
</dbReference>
<evidence type="ECO:0000256" key="8">
    <source>
        <dbReference type="ARBA" id="ARBA00022801"/>
    </source>
</evidence>
<gene>
    <name evidence="14" type="primary">ampD</name>
    <name evidence="14" type="ORF">GM160_04880</name>
</gene>
<comment type="catalytic activity">
    <reaction evidence="1">
        <text>Hydrolyzes the link between N-acetylmuramoyl residues and L-amino acid residues in certain cell-wall glycopeptides.</text>
        <dbReference type="EC" id="3.5.1.28"/>
    </reaction>
</comment>
<dbReference type="InterPro" id="IPR036505">
    <property type="entry name" value="Amidase/PGRP_sf"/>
</dbReference>
<evidence type="ECO:0000259" key="13">
    <source>
        <dbReference type="SMART" id="SM00644"/>
    </source>
</evidence>
<keyword evidence="7" id="KW-0479">Metal-binding</keyword>
<evidence type="ECO:0000256" key="3">
    <source>
        <dbReference type="ARBA" id="ARBA00004496"/>
    </source>
</evidence>
<name>A0A6I6D2B1_9GAMM</name>
<keyword evidence="8 14" id="KW-0378">Hydrolase</keyword>
<dbReference type="NCBIfam" id="NF008758">
    <property type="entry name" value="PRK11789.1"/>
    <property type="match status" value="1"/>
</dbReference>
<sequence length="186" mass="20724">MNVDPATNRLDSARFVASPNCDARPRHERIELVVIHGMSLPPGQFGGTAIERFFTNRLDPGEHPYFEEIRDLRVSAHVVIYRDGSVTQFVPFDRRAWHAGQSRFGERMRCNDFAIGIELEGTDTEPYTAVQYEALGRVLAAIKRAYPSVHAVRGHSDIAPGRKTDPGPAFDWGHLASRLPDGMALA</sequence>
<evidence type="ECO:0000313" key="15">
    <source>
        <dbReference type="Proteomes" id="UP000427716"/>
    </source>
</evidence>
<evidence type="ECO:0000256" key="12">
    <source>
        <dbReference type="ARBA" id="ARBA00042615"/>
    </source>
</evidence>
<dbReference type="GO" id="GO:0008745">
    <property type="term" value="F:N-acetylmuramoyl-L-alanine amidase activity"/>
    <property type="evidence" value="ECO:0007669"/>
    <property type="project" value="UniProtKB-EC"/>
</dbReference>
<dbReference type="SUPFAM" id="SSF55846">
    <property type="entry name" value="N-acetylmuramoyl-L-alanine amidase-like"/>
    <property type="match status" value="1"/>
</dbReference>
<dbReference type="Pfam" id="PF01510">
    <property type="entry name" value="Amidase_2"/>
    <property type="match status" value="1"/>
</dbReference>
<reference evidence="14 15" key="1">
    <citation type="submission" date="2019-11" db="EMBL/GenBank/DDBJ databases">
        <authorList>
            <person name="Zhang J."/>
            <person name="Sun C."/>
        </authorList>
    </citation>
    <scope>NUCLEOTIDE SEQUENCE [LARGE SCALE GENOMIC DNA]</scope>
    <source>
        <strain evidence="15">sp2</strain>
    </source>
</reference>
<organism evidence="14 15">
    <name type="scientific">Guyparkeria halophila</name>
    <dbReference type="NCBI Taxonomy" id="47960"/>
    <lineage>
        <taxon>Bacteria</taxon>
        <taxon>Pseudomonadati</taxon>
        <taxon>Pseudomonadota</taxon>
        <taxon>Gammaproteobacteria</taxon>
        <taxon>Chromatiales</taxon>
        <taxon>Thioalkalibacteraceae</taxon>
        <taxon>Guyparkeria</taxon>
    </lineage>
</organism>
<dbReference type="EC" id="3.5.1.28" evidence="5"/>
<evidence type="ECO:0000256" key="2">
    <source>
        <dbReference type="ARBA" id="ARBA00001947"/>
    </source>
</evidence>
<evidence type="ECO:0000313" key="14">
    <source>
        <dbReference type="EMBL" id="QGT78287.1"/>
    </source>
</evidence>
<dbReference type="InterPro" id="IPR002502">
    <property type="entry name" value="Amidase_domain"/>
</dbReference>
<evidence type="ECO:0000256" key="7">
    <source>
        <dbReference type="ARBA" id="ARBA00022723"/>
    </source>
</evidence>
<dbReference type="GO" id="GO:0046872">
    <property type="term" value="F:metal ion binding"/>
    <property type="evidence" value="ECO:0007669"/>
    <property type="project" value="UniProtKB-KW"/>
</dbReference>
<evidence type="ECO:0000256" key="6">
    <source>
        <dbReference type="ARBA" id="ARBA00022490"/>
    </source>
</evidence>
<dbReference type="EMBL" id="CP046415">
    <property type="protein sequence ID" value="QGT78287.1"/>
    <property type="molecule type" value="Genomic_DNA"/>
</dbReference>
<accession>A0A6I6D2B1</accession>